<gene>
    <name evidence="2" type="ORF">TIFTF001_028946</name>
</gene>
<evidence type="ECO:0000313" key="3">
    <source>
        <dbReference type="Proteomes" id="UP001187192"/>
    </source>
</evidence>
<name>A0AA88DR96_FICCA</name>
<accession>A0AA88DR96</accession>
<feature type="region of interest" description="Disordered" evidence="1">
    <location>
        <begin position="1"/>
        <end position="45"/>
    </location>
</feature>
<keyword evidence="3" id="KW-1185">Reference proteome</keyword>
<sequence>MMMMRSGESQEDDEMRRRSKSGGFNSMLKLVNSANEQEEKQSFGKKNSLYFSRHALGVRMLDLHWTSATYPSSRVMGRHNHMYQY</sequence>
<dbReference type="Proteomes" id="UP001187192">
    <property type="component" value="Unassembled WGS sequence"/>
</dbReference>
<evidence type="ECO:0000256" key="1">
    <source>
        <dbReference type="SAM" id="MobiDB-lite"/>
    </source>
</evidence>
<proteinExistence type="predicted"/>
<comment type="caution">
    <text evidence="2">The sequence shown here is derived from an EMBL/GenBank/DDBJ whole genome shotgun (WGS) entry which is preliminary data.</text>
</comment>
<evidence type="ECO:0000313" key="2">
    <source>
        <dbReference type="EMBL" id="GMN59851.1"/>
    </source>
</evidence>
<dbReference type="AlphaFoldDB" id="A0AA88DR96"/>
<protein>
    <submittedName>
        <fullName evidence="2">Uncharacterized protein</fullName>
    </submittedName>
</protein>
<dbReference type="EMBL" id="BTGU01000092">
    <property type="protein sequence ID" value="GMN59851.1"/>
    <property type="molecule type" value="Genomic_DNA"/>
</dbReference>
<reference evidence="2" key="1">
    <citation type="submission" date="2023-07" db="EMBL/GenBank/DDBJ databases">
        <title>draft genome sequence of fig (Ficus carica).</title>
        <authorList>
            <person name="Takahashi T."/>
            <person name="Nishimura K."/>
        </authorList>
    </citation>
    <scope>NUCLEOTIDE SEQUENCE</scope>
</reference>
<organism evidence="2 3">
    <name type="scientific">Ficus carica</name>
    <name type="common">Common fig</name>
    <dbReference type="NCBI Taxonomy" id="3494"/>
    <lineage>
        <taxon>Eukaryota</taxon>
        <taxon>Viridiplantae</taxon>
        <taxon>Streptophyta</taxon>
        <taxon>Embryophyta</taxon>
        <taxon>Tracheophyta</taxon>
        <taxon>Spermatophyta</taxon>
        <taxon>Magnoliopsida</taxon>
        <taxon>eudicotyledons</taxon>
        <taxon>Gunneridae</taxon>
        <taxon>Pentapetalae</taxon>
        <taxon>rosids</taxon>
        <taxon>fabids</taxon>
        <taxon>Rosales</taxon>
        <taxon>Moraceae</taxon>
        <taxon>Ficeae</taxon>
        <taxon>Ficus</taxon>
    </lineage>
</organism>